<dbReference type="InParanoid" id="T1EYM7"/>
<name>T1EYM7_HELRO</name>
<evidence type="ECO:0000313" key="3">
    <source>
        <dbReference type="EnsemblMetazoa" id="HelroP166853"/>
    </source>
</evidence>
<dbReference type="EMBL" id="AMQM01002582">
    <property type="status" value="NOT_ANNOTATED_CDS"/>
    <property type="molecule type" value="Genomic_DNA"/>
</dbReference>
<evidence type="ECO:0000313" key="4">
    <source>
        <dbReference type="Proteomes" id="UP000015101"/>
    </source>
</evidence>
<accession>T1EYM7</accession>
<feature type="compositionally biased region" description="Basic and acidic residues" evidence="1">
    <location>
        <begin position="71"/>
        <end position="93"/>
    </location>
</feature>
<reference evidence="4" key="1">
    <citation type="submission" date="2012-12" db="EMBL/GenBank/DDBJ databases">
        <authorList>
            <person name="Hellsten U."/>
            <person name="Grimwood J."/>
            <person name="Chapman J.A."/>
            <person name="Shapiro H."/>
            <person name="Aerts A."/>
            <person name="Otillar R.P."/>
            <person name="Terry A.Y."/>
            <person name="Boore J.L."/>
            <person name="Simakov O."/>
            <person name="Marletaz F."/>
            <person name="Cho S.-J."/>
            <person name="Edsinger-Gonzales E."/>
            <person name="Havlak P."/>
            <person name="Kuo D.-H."/>
            <person name="Larsson T."/>
            <person name="Lv J."/>
            <person name="Arendt D."/>
            <person name="Savage R."/>
            <person name="Osoegawa K."/>
            <person name="de Jong P."/>
            <person name="Lindberg D.R."/>
            <person name="Seaver E.C."/>
            <person name="Weisblat D.A."/>
            <person name="Putnam N.H."/>
            <person name="Grigoriev I.V."/>
            <person name="Rokhsar D.S."/>
        </authorList>
    </citation>
    <scope>NUCLEOTIDE SEQUENCE</scope>
</reference>
<keyword evidence="4" id="KW-1185">Reference proteome</keyword>
<feature type="compositionally biased region" description="Basic and acidic residues" evidence="1">
    <location>
        <begin position="51"/>
        <end position="61"/>
    </location>
</feature>
<dbReference type="RefSeq" id="XP_009010293.1">
    <property type="nucleotide sequence ID" value="XM_009012045.1"/>
</dbReference>
<proteinExistence type="predicted"/>
<reference evidence="2 4" key="2">
    <citation type="journal article" date="2013" name="Nature">
        <title>Insights into bilaterian evolution from three spiralian genomes.</title>
        <authorList>
            <person name="Simakov O."/>
            <person name="Marletaz F."/>
            <person name="Cho S.J."/>
            <person name="Edsinger-Gonzales E."/>
            <person name="Havlak P."/>
            <person name="Hellsten U."/>
            <person name="Kuo D.H."/>
            <person name="Larsson T."/>
            <person name="Lv J."/>
            <person name="Arendt D."/>
            <person name="Savage R."/>
            <person name="Osoegawa K."/>
            <person name="de Jong P."/>
            <person name="Grimwood J."/>
            <person name="Chapman J.A."/>
            <person name="Shapiro H."/>
            <person name="Aerts A."/>
            <person name="Otillar R.P."/>
            <person name="Terry A.Y."/>
            <person name="Boore J.L."/>
            <person name="Grigoriev I.V."/>
            <person name="Lindberg D.R."/>
            <person name="Seaver E.C."/>
            <person name="Weisblat D.A."/>
            <person name="Putnam N.H."/>
            <person name="Rokhsar D.S."/>
        </authorList>
    </citation>
    <scope>NUCLEOTIDE SEQUENCE</scope>
</reference>
<dbReference type="HOGENOM" id="CLU_2006339_0_0_1"/>
<dbReference type="EnsemblMetazoa" id="HelroT166853">
    <property type="protein sequence ID" value="HelroP166853"/>
    <property type="gene ID" value="HelroG166853"/>
</dbReference>
<sequence>MTQRLREDLRACGKVGPYARQEGRNISFARPVYSDSEVRRRYCRPASPGQESDRSREEGEGVRYQAAGGVYDRHGADNRHRPYHVDDRRRSEDSGDDERVDGRSGKRERRGYFHGVDDENSTVN</sequence>
<dbReference type="Proteomes" id="UP000015101">
    <property type="component" value="Unassembled WGS sequence"/>
</dbReference>
<reference evidence="3" key="3">
    <citation type="submission" date="2015-06" db="UniProtKB">
        <authorList>
            <consortium name="EnsemblMetazoa"/>
        </authorList>
    </citation>
    <scope>IDENTIFICATION</scope>
</reference>
<organism evidence="3 4">
    <name type="scientific">Helobdella robusta</name>
    <name type="common">Californian leech</name>
    <dbReference type="NCBI Taxonomy" id="6412"/>
    <lineage>
        <taxon>Eukaryota</taxon>
        <taxon>Metazoa</taxon>
        <taxon>Spiralia</taxon>
        <taxon>Lophotrochozoa</taxon>
        <taxon>Annelida</taxon>
        <taxon>Clitellata</taxon>
        <taxon>Hirudinea</taxon>
        <taxon>Rhynchobdellida</taxon>
        <taxon>Glossiphoniidae</taxon>
        <taxon>Helobdella</taxon>
    </lineage>
</organism>
<feature type="region of interest" description="Disordered" evidence="1">
    <location>
        <begin position="34"/>
        <end position="124"/>
    </location>
</feature>
<evidence type="ECO:0000256" key="1">
    <source>
        <dbReference type="SAM" id="MobiDB-lite"/>
    </source>
</evidence>
<dbReference type="KEGG" id="hro:HELRODRAFT_166853"/>
<protein>
    <submittedName>
        <fullName evidence="2 3">Uncharacterized protein</fullName>
    </submittedName>
</protein>
<dbReference type="CTD" id="20201677"/>
<dbReference type="AlphaFoldDB" id="T1EYM7"/>
<gene>
    <name evidence="3" type="primary">20201677</name>
    <name evidence="2" type="ORF">HELRODRAFT_166853</name>
</gene>
<dbReference type="GeneID" id="20201677"/>
<dbReference type="EMBL" id="KB095812">
    <property type="protein sequence ID" value="ESO11805.1"/>
    <property type="molecule type" value="Genomic_DNA"/>
</dbReference>
<evidence type="ECO:0000313" key="2">
    <source>
        <dbReference type="EMBL" id="ESO11805.1"/>
    </source>
</evidence>